<dbReference type="InParanoid" id="A0A3N4MFD9"/>
<reference evidence="1 2" key="1">
    <citation type="journal article" date="2018" name="Nat. Ecol. Evol.">
        <title>Pezizomycetes genomes reveal the molecular basis of ectomycorrhizal truffle lifestyle.</title>
        <authorList>
            <person name="Murat C."/>
            <person name="Payen T."/>
            <person name="Noel B."/>
            <person name="Kuo A."/>
            <person name="Morin E."/>
            <person name="Chen J."/>
            <person name="Kohler A."/>
            <person name="Krizsan K."/>
            <person name="Balestrini R."/>
            <person name="Da Silva C."/>
            <person name="Montanini B."/>
            <person name="Hainaut M."/>
            <person name="Levati E."/>
            <person name="Barry K.W."/>
            <person name="Belfiori B."/>
            <person name="Cichocki N."/>
            <person name="Clum A."/>
            <person name="Dockter R.B."/>
            <person name="Fauchery L."/>
            <person name="Guy J."/>
            <person name="Iotti M."/>
            <person name="Le Tacon F."/>
            <person name="Lindquist E.A."/>
            <person name="Lipzen A."/>
            <person name="Malagnac F."/>
            <person name="Mello A."/>
            <person name="Molinier V."/>
            <person name="Miyauchi S."/>
            <person name="Poulain J."/>
            <person name="Riccioni C."/>
            <person name="Rubini A."/>
            <person name="Sitrit Y."/>
            <person name="Splivallo R."/>
            <person name="Traeger S."/>
            <person name="Wang M."/>
            <person name="Zifcakova L."/>
            <person name="Wipf D."/>
            <person name="Zambonelli A."/>
            <person name="Paolocci F."/>
            <person name="Nowrousian M."/>
            <person name="Ottonello S."/>
            <person name="Baldrian P."/>
            <person name="Spatafora J.W."/>
            <person name="Henrissat B."/>
            <person name="Nagy L.G."/>
            <person name="Aury J.M."/>
            <person name="Wincker P."/>
            <person name="Grigoriev I.V."/>
            <person name="Bonfante P."/>
            <person name="Martin F.M."/>
        </authorList>
    </citation>
    <scope>NUCLEOTIDE SEQUENCE [LARGE SCALE GENOMIC DNA]</scope>
    <source>
        <strain evidence="1 2">ATCC MYA-4762</strain>
    </source>
</reference>
<keyword evidence="2" id="KW-1185">Reference proteome</keyword>
<proteinExistence type="predicted"/>
<organism evidence="1 2">
    <name type="scientific">Terfezia boudieri ATCC MYA-4762</name>
    <dbReference type="NCBI Taxonomy" id="1051890"/>
    <lineage>
        <taxon>Eukaryota</taxon>
        <taxon>Fungi</taxon>
        <taxon>Dikarya</taxon>
        <taxon>Ascomycota</taxon>
        <taxon>Pezizomycotina</taxon>
        <taxon>Pezizomycetes</taxon>
        <taxon>Pezizales</taxon>
        <taxon>Pezizaceae</taxon>
        <taxon>Terfezia</taxon>
    </lineage>
</organism>
<name>A0A3N4MFD9_9PEZI</name>
<evidence type="ECO:0000313" key="1">
    <source>
        <dbReference type="EMBL" id="RPB27715.1"/>
    </source>
</evidence>
<evidence type="ECO:0000313" key="2">
    <source>
        <dbReference type="Proteomes" id="UP000267821"/>
    </source>
</evidence>
<gene>
    <name evidence="1" type="ORF">L211DRAFT_846463</name>
</gene>
<protein>
    <submittedName>
        <fullName evidence="1">Uncharacterized protein</fullName>
    </submittedName>
</protein>
<sequence length="158" mass="18059">MPPHRRYGRTAFEKGRYVKLDRFKVERWHKRDSASNDFSSLAKRQFFSTAADIKQVTDTIEMSAYVKEFPGSAEIQDLRALAYAERSYVNRGIQSLFYLGPKILGEIYGRKNGQALSTLSTKKVASLVGNKIQLHANGIRPDIRPPYIRKKTGVQLYT</sequence>
<accession>A0A3N4MFD9</accession>
<dbReference type="AlphaFoldDB" id="A0A3N4MFD9"/>
<dbReference type="EMBL" id="ML121531">
    <property type="protein sequence ID" value="RPB27715.1"/>
    <property type="molecule type" value="Genomic_DNA"/>
</dbReference>
<dbReference type="Proteomes" id="UP000267821">
    <property type="component" value="Unassembled WGS sequence"/>
</dbReference>